<organism evidence="2 3">
    <name type="scientific">Sporosarcina psychrophila</name>
    <name type="common">Bacillus psychrophilus</name>
    <dbReference type="NCBI Taxonomy" id="1476"/>
    <lineage>
        <taxon>Bacteria</taxon>
        <taxon>Bacillati</taxon>
        <taxon>Bacillota</taxon>
        <taxon>Bacilli</taxon>
        <taxon>Bacillales</taxon>
        <taxon>Caryophanaceae</taxon>
        <taxon>Sporosarcina</taxon>
    </lineage>
</organism>
<dbReference type="AlphaFoldDB" id="A0A921KF82"/>
<evidence type="ECO:0000313" key="2">
    <source>
        <dbReference type="EMBL" id="HJF33957.1"/>
    </source>
</evidence>
<comment type="caution">
    <text evidence="2">The sequence shown here is derived from an EMBL/GenBank/DDBJ whole genome shotgun (WGS) entry which is preliminary data.</text>
</comment>
<dbReference type="EMBL" id="DYWT01000290">
    <property type="protein sequence ID" value="HJF33957.1"/>
    <property type="molecule type" value="Genomic_DNA"/>
</dbReference>
<evidence type="ECO:0000313" key="3">
    <source>
        <dbReference type="Proteomes" id="UP000698173"/>
    </source>
</evidence>
<proteinExistence type="predicted"/>
<gene>
    <name evidence="2" type="ORF">K8V56_19505</name>
</gene>
<name>A0A921KF82_SPOPS</name>
<keyword evidence="1" id="KW-0472">Membrane</keyword>
<evidence type="ECO:0000256" key="1">
    <source>
        <dbReference type="SAM" id="Phobius"/>
    </source>
</evidence>
<dbReference type="Proteomes" id="UP000698173">
    <property type="component" value="Unassembled WGS sequence"/>
</dbReference>
<reference evidence="2" key="2">
    <citation type="submission" date="2021-09" db="EMBL/GenBank/DDBJ databases">
        <authorList>
            <person name="Gilroy R."/>
        </authorList>
    </citation>
    <scope>NUCLEOTIDE SEQUENCE</scope>
    <source>
        <strain evidence="2">CHK171-7178</strain>
    </source>
</reference>
<protein>
    <submittedName>
        <fullName evidence="2">Uncharacterized protein</fullName>
    </submittedName>
</protein>
<feature type="transmembrane region" description="Helical" evidence="1">
    <location>
        <begin position="6"/>
        <end position="25"/>
    </location>
</feature>
<accession>A0A921KF82</accession>
<sequence>MREVIIALVSSSITIVITSFFNYHFQLMRELRNEAVKYKTEILRKVYTPLLKILVASIVPGDGYDGITKEAFFEIEEVIKGNYELVDPDLDSIIWSIKKDIRWEHYEESLKLFDKNKRLLRHVELNFNFYRKQLGLPFNRAKLKNEIK</sequence>
<keyword evidence="1" id="KW-1133">Transmembrane helix</keyword>
<reference evidence="2" key="1">
    <citation type="journal article" date="2021" name="PeerJ">
        <title>Extensive microbial diversity within the chicken gut microbiome revealed by metagenomics and culture.</title>
        <authorList>
            <person name="Gilroy R."/>
            <person name="Ravi A."/>
            <person name="Getino M."/>
            <person name="Pursley I."/>
            <person name="Horton D.L."/>
            <person name="Alikhan N.F."/>
            <person name="Baker D."/>
            <person name="Gharbi K."/>
            <person name="Hall N."/>
            <person name="Watson M."/>
            <person name="Adriaenssens E.M."/>
            <person name="Foster-Nyarko E."/>
            <person name="Jarju S."/>
            <person name="Secka A."/>
            <person name="Antonio M."/>
            <person name="Oren A."/>
            <person name="Chaudhuri R.R."/>
            <person name="La Ragione R."/>
            <person name="Hildebrand F."/>
            <person name="Pallen M.J."/>
        </authorList>
    </citation>
    <scope>NUCLEOTIDE SEQUENCE</scope>
    <source>
        <strain evidence="2">CHK171-7178</strain>
    </source>
</reference>
<keyword evidence="1" id="KW-0812">Transmembrane</keyword>